<gene>
    <name evidence="1" type="ORF">EW093_09140</name>
</gene>
<sequence>MKRILFVLGLFLTLTTGIYSKDIESVKVAALKGPTGLSMVNLIHSNDNIDGKQEVEYSVVNTPDLVISGLLSGSYDIAALPTNLAAIIYNKKPDYVLGAITGYGTLYVVSSRDDINSWSDLRDKKVYNIARSSTPGFLFNHLLNSNKIDPNSDIDVDFKYNHVQLAPMLIAGKVDTGILPEPLVTSVLLKNPKMKVVLDFQKEYSRISGSDSSYPLSCVVIKKVC</sequence>
<accession>A0A5C1QBG0</accession>
<reference evidence="1 2" key="2">
    <citation type="submission" date="2019-09" db="EMBL/GenBank/DDBJ databases">
        <title>Complete Genome Sequence and Methylome Analysis of free living Spirochaetas.</title>
        <authorList>
            <person name="Leshcheva N."/>
            <person name="Mikheeva N."/>
        </authorList>
    </citation>
    <scope>NUCLEOTIDE SEQUENCE [LARGE SCALE GENOMIC DNA]</scope>
    <source>
        <strain evidence="1 2">P</strain>
    </source>
</reference>
<dbReference type="RefSeq" id="WP_149568102.1">
    <property type="nucleotide sequence ID" value="NZ_CP035807.1"/>
</dbReference>
<dbReference type="Proteomes" id="UP000323824">
    <property type="component" value="Chromosome"/>
</dbReference>
<name>A0A5C1QBG0_9SPIO</name>
<reference evidence="1 2" key="1">
    <citation type="submission" date="2019-02" db="EMBL/GenBank/DDBJ databases">
        <authorList>
            <person name="Fomenkov A."/>
            <person name="Dubinina G."/>
            <person name="Grabovich M."/>
            <person name="Vincze T."/>
            <person name="Roberts R.J."/>
        </authorList>
    </citation>
    <scope>NUCLEOTIDE SEQUENCE [LARGE SCALE GENOMIC DNA]</scope>
    <source>
        <strain evidence="1 2">P</strain>
    </source>
</reference>
<evidence type="ECO:0000313" key="1">
    <source>
        <dbReference type="EMBL" id="QEN04861.1"/>
    </source>
</evidence>
<dbReference type="OrthoDB" id="9814375at2"/>
<organism evidence="1 2">
    <name type="scientific">Thiospirochaeta perfilievii</name>
    <dbReference type="NCBI Taxonomy" id="252967"/>
    <lineage>
        <taxon>Bacteria</taxon>
        <taxon>Pseudomonadati</taxon>
        <taxon>Spirochaetota</taxon>
        <taxon>Spirochaetia</taxon>
        <taxon>Spirochaetales</taxon>
        <taxon>Spirochaetaceae</taxon>
        <taxon>Thiospirochaeta</taxon>
    </lineage>
</organism>
<keyword evidence="2" id="KW-1185">Reference proteome</keyword>
<dbReference type="Gene3D" id="3.40.190.10">
    <property type="entry name" value="Periplasmic binding protein-like II"/>
    <property type="match status" value="2"/>
</dbReference>
<evidence type="ECO:0000313" key="2">
    <source>
        <dbReference type="Proteomes" id="UP000323824"/>
    </source>
</evidence>
<dbReference type="Pfam" id="PF12974">
    <property type="entry name" value="Phosphonate-bd"/>
    <property type="match status" value="1"/>
</dbReference>
<protein>
    <recommendedName>
        <fullName evidence="3">ABC transporter substrate-binding protein</fullName>
    </recommendedName>
</protein>
<proteinExistence type="predicted"/>
<dbReference type="KEGG" id="sper:EW093_09140"/>
<dbReference type="SUPFAM" id="SSF53850">
    <property type="entry name" value="Periplasmic binding protein-like II"/>
    <property type="match status" value="1"/>
</dbReference>
<dbReference type="PANTHER" id="PTHR30024">
    <property type="entry name" value="ALIPHATIC SULFONATES-BINDING PROTEIN-RELATED"/>
    <property type="match status" value="1"/>
</dbReference>
<dbReference type="EMBL" id="CP035807">
    <property type="protein sequence ID" value="QEN04861.1"/>
    <property type="molecule type" value="Genomic_DNA"/>
</dbReference>
<dbReference type="PANTHER" id="PTHR30024:SF46">
    <property type="entry name" value="ABC TRANSPORTER, SUBSTRATE-BINDING LIPOPROTEIN"/>
    <property type="match status" value="1"/>
</dbReference>
<dbReference type="AlphaFoldDB" id="A0A5C1QBG0"/>
<evidence type="ECO:0008006" key="3">
    <source>
        <dbReference type="Google" id="ProtNLM"/>
    </source>
</evidence>